<gene>
    <name evidence="1" type="ORF">MSSIT_3071</name>
</gene>
<dbReference type="HOGENOM" id="CLU_1656901_0_0_2"/>
<dbReference type="EMBL" id="CP009506">
    <property type="protein sequence ID" value="AKB29790.1"/>
    <property type="molecule type" value="Genomic_DNA"/>
</dbReference>
<sequence>MPFAGIGIRKQDPLKQGLKPQSSRTGAILFGYSKARSTKTRIETALRSCDHRRGTYSKARSTKTRIETSSAHDNDSKLFIRKQDPLKQGLKQIRTSRSSVQGNRIRKQDPLKQGLKLIYTLQRGIKRHYSKARSTKTRIETEKWMQSVIEQNIFESKIH</sequence>
<dbReference type="PATRIC" id="fig|1434120.4.peg.3995"/>
<keyword evidence="2" id="KW-1185">Reference proteome</keyword>
<organism evidence="1 2">
    <name type="scientific">Methanosarcina siciliae T4/M</name>
    <dbReference type="NCBI Taxonomy" id="1434120"/>
    <lineage>
        <taxon>Archaea</taxon>
        <taxon>Methanobacteriati</taxon>
        <taxon>Methanobacteriota</taxon>
        <taxon>Stenosarchaea group</taxon>
        <taxon>Methanomicrobia</taxon>
        <taxon>Methanosarcinales</taxon>
        <taxon>Methanosarcinaceae</taxon>
        <taxon>Methanosarcina</taxon>
    </lineage>
</organism>
<evidence type="ECO:0000313" key="1">
    <source>
        <dbReference type="EMBL" id="AKB29790.1"/>
    </source>
</evidence>
<dbReference type="AlphaFoldDB" id="A0A0E3P9I2"/>
<dbReference type="KEGG" id="msw:MSSIT_3071"/>
<dbReference type="Proteomes" id="UP000033111">
    <property type="component" value="Chromosome"/>
</dbReference>
<reference evidence="1 2" key="1">
    <citation type="submission" date="2014-07" db="EMBL/GenBank/DDBJ databases">
        <title>Methanogenic archaea and the global carbon cycle.</title>
        <authorList>
            <person name="Henriksen J.R."/>
            <person name="Luke J."/>
            <person name="Reinhart S."/>
            <person name="Benedict M.N."/>
            <person name="Youngblut N.D."/>
            <person name="Metcalf M.E."/>
            <person name="Whitaker R.J."/>
            <person name="Metcalf W.W."/>
        </authorList>
    </citation>
    <scope>NUCLEOTIDE SEQUENCE [LARGE SCALE GENOMIC DNA]</scope>
    <source>
        <strain evidence="1 2">T4/M</strain>
    </source>
</reference>
<proteinExistence type="predicted"/>
<name>A0A0E3P9I2_9EURY</name>
<evidence type="ECO:0000313" key="2">
    <source>
        <dbReference type="Proteomes" id="UP000033111"/>
    </source>
</evidence>
<protein>
    <submittedName>
        <fullName evidence="1">Uncharacterized protein</fullName>
    </submittedName>
</protein>
<accession>A0A0E3P9I2</accession>